<comment type="similarity">
    <text evidence="2">Belongs to the Nth/MutY family.</text>
</comment>
<dbReference type="GeneID" id="44997998"/>
<dbReference type="Gene3D" id="1.10.1670.10">
    <property type="entry name" value="Helix-hairpin-Helix base-excision DNA repair enzymes (C-terminal)"/>
    <property type="match status" value="1"/>
</dbReference>
<evidence type="ECO:0000256" key="2">
    <source>
        <dbReference type="ARBA" id="ARBA00008343"/>
    </source>
</evidence>
<evidence type="ECO:0000259" key="10">
    <source>
        <dbReference type="SMART" id="SM00478"/>
    </source>
</evidence>
<dbReference type="GO" id="GO:0032357">
    <property type="term" value="F:oxidized purine DNA binding"/>
    <property type="evidence" value="ECO:0007669"/>
    <property type="project" value="TreeGrafter"/>
</dbReference>
<gene>
    <name evidence="11" type="ordered locus">CA_C1499</name>
</gene>
<accession>Q97IY7</accession>
<dbReference type="InterPro" id="IPR011257">
    <property type="entry name" value="DNA_glycosylase"/>
</dbReference>
<dbReference type="HOGENOM" id="CLU_012862_2_1_9"/>
<evidence type="ECO:0000256" key="9">
    <source>
        <dbReference type="ARBA" id="ARBA00023295"/>
    </source>
</evidence>
<evidence type="ECO:0000256" key="4">
    <source>
        <dbReference type="ARBA" id="ARBA00022763"/>
    </source>
</evidence>
<proteinExistence type="inferred from homology"/>
<dbReference type="GO" id="GO:0000701">
    <property type="term" value="F:purine-specific mismatch base pair DNA N-glycosylase activity"/>
    <property type="evidence" value="ECO:0007669"/>
    <property type="project" value="TreeGrafter"/>
</dbReference>
<evidence type="ECO:0000313" key="12">
    <source>
        <dbReference type="Proteomes" id="UP000000814"/>
    </source>
</evidence>
<protein>
    <submittedName>
        <fullName evidence="11">A/G-specific DNA glycosylase</fullName>
    </submittedName>
</protein>
<dbReference type="AlphaFoldDB" id="Q97IY7"/>
<dbReference type="Pfam" id="PF00730">
    <property type="entry name" value="HhH-GPD"/>
    <property type="match status" value="1"/>
</dbReference>
<dbReference type="OrthoDB" id="9802365at2"/>
<keyword evidence="9" id="KW-0326">Glycosidase</keyword>
<dbReference type="PROSITE" id="PS00764">
    <property type="entry name" value="ENDONUCLEASE_III_1"/>
    <property type="match status" value="1"/>
</dbReference>
<keyword evidence="7" id="KW-0411">Iron-sulfur</keyword>
<evidence type="ECO:0000256" key="7">
    <source>
        <dbReference type="ARBA" id="ARBA00023014"/>
    </source>
</evidence>
<keyword evidence="4" id="KW-0227">DNA damage</keyword>
<dbReference type="PANTHER" id="PTHR42944:SF1">
    <property type="entry name" value="ADENINE DNA GLYCOSYLASE"/>
    <property type="match status" value="1"/>
</dbReference>
<organism evidence="11 12">
    <name type="scientific">Clostridium acetobutylicum (strain ATCC 824 / DSM 792 / JCM 1419 / IAM 19013 / LMG 5710 / NBRC 13948 / NRRL B-527 / VKM B-1787 / 2291 / W)</name>
    <dbReference type="NCBI Taxonomy" id="272562"/>
    <lineage>
        <taxon>Bacteria</taxon>
        <taxon>Bacillati</taxon>
        <taxon>Bacillota</taxon>
        <taxon>Clostridia</taxon>
        <taxon>Eubacteriales</taxon>
        <taxon>Clostridiaceae</taxon>
        <taxon>Clostridium</taxon>
    </lineage>
</organism>
<dbReference type="GO" id="GO:0051536">
    <property type="term" value="F:iron-sulfur cluster binding"/>
    <property type="evidence" value="ECO:0007669"/>
    <property type="project" value="UniProtKB-KW"/>
</dbReference>
<evidence type="ECO:0000256" key="5">
    <source>
        <dbReference type="ARBA" id="ARBA00022801"/>
    </source>
</evidence>
<dbReference type="EMBL" id="AE001437">
    <property type="protein sequence ID" value="AAK79467.1"/>
    <property type="molecule type" value="Genomic_DNA"/>
</dbReference>
<dbReference type="PIR" id="H97084">
    <property type="entry name" value="H97084"/>
</dbReference>
<evidence type="ECO:0000256" key="1">
    <source>
        <dbReference type="ARBA" id="ARBA00001966"/>
    </source>
</evidence>
<dbReference type="KEGG" id="cac:CA_C1499"/>
<comment type="cofactor">
    <cofactor evidence="1">
        <name>[4Fe-4S] cluster</name>
        <dbReference type="ChEBI" id="CHEBI:49883"/>
    </cofactor>
</comment>
<dbReference type="GO" id="GO:0006284">
    <property type="term" value="P:base-excision repair"/>
    <property type="evidence" value="ECO:0007669"/>
    <property type="project" value="InterPro"/>
</dbReference>
<dbReference type="InterPro" id="IPR004035">
    <property type="entry name" value="Endouclease-III_FeS-bd_BS"/>
</dbReference>
<evidence type="ECO:0000256" key="3">
    <source>
        <dbReference type="ARBA" id="ARBA00022723"/>
    </source>
</evidence>
<dbReference type="GO" id="GO:0046872">
    <property type="term" value="F:metal ion binding"/>
    <property type="evidence" value="ECO:0007669"/>
    <property type="project" value="UniProtKB-KW"/>
</dbReference>
<dbReference type="SMR" id="Q97IY7"/>
<dbReference type="CDD" id="cd00056">
    <property type="entry name" value="ENDO3c"/>
    <property type="match status" value="1"/>
</dbReference>
<sequence length="215" mass="25814">MYISDEEIYMFQCFLLDWYDKNKRNFPWRYTFDPYKVLVSEILLQQTNVDKVVEPYFRIINKYKNIHELAESEDVFLKNVFKGIGLFYRADRLKNIAGNIVNYNKKVIPDKWDELIKIKGIGYYICSALLCFGFNKPYAVLDTNVIRIFERIFDIKSEKKRPRDDIKLFEFAQLLIPEDRYVDYNYAILDFGACICTMYNPKCSQCIFRFNCENI</sequence>
<dbReference type="GO" id="GO:0034039">
    <property type="term" value="F:8-oxo-7,8-dihydroguanine DNA N-glycosylase activity"/>
    <property type="evidence" value="ECO:0007669"/>
    <property type="project" value="TreeGrafter"/>
</dbReference>
<dbReference type="eggNOG" id="COG1194">
    <property type="taxonomic scope" value="Bacteria"/>
</dbReference>
<keyword evidence="3" id="KW-0479">Metal-binding</keyword>
<dbReference type="InterPro" id="IPR003265">
    <property type="entry name" value="HhH-GPD_domain"/>
</dbReference>
<name>Q97IY7_CLOAB</name>
<evidence type="ECO:0000313" key="11">
    <source>
        <dbReference type="EMBL" id="AAK79467.1"/>
    </source>
</evidence>
<dbReference type="STRING" id="272562.CA_C1499"/>
<dbReference type="SUPFAM" id="SSF48150">
    <property type="entry name" value="DNA-glycosylase"/>
    <property type="match status" value="1"/>
</dbReference>
<reference evidence="11 12" key="1">
    <citation type="journal article" date="2001" name="J. Bacteriol.">
        <title>Genome sequence and comparative analysis of the solvent-producing bacterium Clostridium acetobutylicum.</title>
        <authorList>
            <person name="Nolling J."/>
            <person name="Breton G."/>
            <person name="Omelchenko M.V."/>
            <person name="Makarova K.S."/>
            <person name="Zeng Q."/>
            <person name="Gibson R."/>
            <person name="Lee H.M."/>
            <person name="Dubois J."/>
            <person name="Qiu D."/>
            <person name="Hitti J."/>
            <person name="Wolf Y.I."/>
            <person name="Tatusov R.L."/>
            <person name="Sabathe F."/>
            <person name="Doucette-Stamm L."/>
            <person name="Soucaille P."/>
            <person name="Daly M.J."/>
            <person name="Bennett G.N."/>
            <person name="Koonin E.V."/>
            <person name="Smith D.R."/>
        </authorList>
    </citation>
    <scope>NUCLEOTIDE SEQUENCE [LARGE SCALE GENOMIC DNA]</scope>
    <source>
        <strain evidence="12">ATCC 824 / DSM 792 / JCM 1419 / LMG 5710 / VKM B-1787</strain>
    </source>
</reference>
<dbReference type="Gene3D" id="1.10.340.30">
    <property type="entry name" value="Hypothetical protein, domain 2"/>
    <property type="match status" value="1"/>
</dbReference>
<keyword evidence="8" id="KW-0234">DNA repair</keyword>
<evidence type="ECO:0000256" key="6">
    <source>
        <dbReference type="ARBA" id="ARBA00023004"/>
    </source>
</evidence>
<dbReference type="GO" id="GO:0035485">
    <property type="term" value="F:adenine/guanine mispair binding"/>
    <property type="evidence" value="ECO:0007669"/>
    <property type="project" value="TreeGrafter"/>
</dbReference>
<evidence type="ECO:0000256" key="8">
    <source>
        <dbReference type="ARBA" id="ARBA00023204"/>
    </source>
</evidence>
<keyword evidence="12" id="KW-1185">Reference proteome</keyword>
<dbReference type="PANTHER" id="PTHR42944">
    <property type="entry name" value="ADENINE DNA GLYCOSYLASE"/>
    <property type="match status" value="1"/>
</dbReference>
<keyword evidence="5" id="KW-0378">Hydrolase</keyword>
<dbReference type="Proteomes" id="UP000000814">
    <property type="component" value="Chromosome"/>
</dbReference>
<dbReference type="InterPro" id="IPR044298">
    <property type="entry name" value="MIG/MutY"/>
</dbReference>
<dbReference type="InterPro" id="IPR023170">
    <property type="entry name" value="HhH_base_excis_C"/>
</dbReference>
<dbReference type="SMART" id="SM00478">
    <property type="entry name" value="ENDO3c"/>
    <property type="match status" value="1"/>
</dbReference>
<dbReference type="GO" id="GO:0006298">
    <property type="term" value="P:mismatch repair"/>
    <property type="evidence" value="ECO:0007669"/>
    <property type="project" value="TreeGrafter"/>
</dbReference>
<feature type="domain" description="HhH-GPD" evidence="10">
    <location>
        <begin position="43"/>
        <end position="194"/>
    </location>
</feature>
<keyword evidence="6" id="KW-0408">Iron</keyword>
<dbReference type="PATRIC" id="fig|272562.8.peg.1701"/>
<dbReference type="RefSeq" id="WP_010964808.1">
    <property type="nucleotide sequence ID" value="NC_003030.1"/>
</dbReference>